<reference evidence="1 2" key="1">
    <citation type="submission" date="2020-10" db="EMBL/GenBank/DDBJ databases">
        <title>Complete genome sequence of Cupriavidus basilensis CCUG 49340T.</title>
        <authorList>
            <person name="Salva-Serra F."/>
            <person name="Donoso R.A."/>
            <person name="Cho K.H."/>
            <person name="Yoo J.A."/>
            <person name="Lee K."/>
            <person name="Yoon S.-H."/>
            <person name="Perez-Pantoja D."/>
            <person name="Moore E.R.B."/>
        </authorList>
    </citation>
    <scope>NUCLEOTIDE SEQUENCE [LARGE SCALE GENOMIC DNA]</scope>
    <source>
        <strain evidence="2">CCUG 49340</strain>
    </source>
</reference>
<organism evidence="1 2">
    <name type="scientific">Cupriavidus basilensis</name>
    <dbReference type="NCBI Taxonomy" id="68895"/>
    <lineage>
        <taxon>Bacteria</taxon>
        <taxon>Pseudomonadati</taxon>
        <taxon>Pseudomonadota</taxon>
        <taxon>Betaproteobacteria</taxon>
        <taxon>Burkholderiales</taxon>
        <taxon>Burkholderiaceae</taxon>
        <taxon>Cupriavidus</taxon>
    </lineage>
</organism>
<sequence length="117" mass="12797">MKRVRLENTVVKRTAHRPLLPHANWWQPGVYASGPAVLLWIAARLPAPLLVDVFNAPGAPALLNHVGDSVFVAGWVGSALWLWLTRQRPDAPEPQQDAGPGEAPDARSARQHHASRP</sequence>
<dbReference type="EMBL" id="CP062803">
    <property type="protein sequence ID" value="QOT76258.1"/>
    <property type="molecule type" value="Genomic_DNA"/>
</dbReference>
<accession>A0A643FLG9</accession>
<dbReference type="RefSeq" id="WP_150991199.1">
    <property type="nucleotide sequence ID" value="NZ_CP062803.1"/>
</dbReference>
<dbReference type="Proteomes" id="UP000397656">
    <property type="component" value="Chromosome 1"/>
</dbReference>
<evidence type="ECO:0000313" key="2">
    <source>
        <dbReference type="Proteomes" id="UP000397656"/>
    </source>
</evidence>
<gene>
    <name evidence="1" type="ORF">F7R26_019335</name>
</gene>
<dbReference type="AlphaFoldDB" id="A0A643FLG9"/>
<name>A0A643FLG9_9BURK</name>
<protein>
    <submittedName>
        <fullName evidence="1">Uncharacterized protein</fullName>
    </submittedName>
</protein>
<evidence type="ECO:0000313" key="1">
    <source>
        <dbReference type="EMBL" id="QOT76258.1"/>
    </source>
</evidence>
<dbReference type="GeneID" id="98403081"/>
<proteinExistence type="predicted"/>